<keyword evidence="5" id="KW-1185">Reference proteome</keyword>
<dbReference type="EMBL" id="CYSB01000038">
    <property type="protein sequence ID" value="CUH69071.1"/>
    <property type="molecule type" value="Genomic_DNA"/>
</dbReference>
<dbReference type="CDD" id="cd05379">
    <property type="entry name" value="CAP_bacterial"/>
    <property type="match status" value="1"/>
</dbReference>
<evidence type="ECO:0000313" key="3">
    <source>
        <dbReference type="EMBL" id="CUH69071.1"/>
    </source>
</evidence>
<dbReference type="Pfam" id="PF00188">
    <property type="entry name" value="CAP"/>
    <property type="match status" value="1"/>
</dbReference>
<dbReference type="InterPro" id="IPR035940">
    <property type="entry name" value="CAP_sf"/>
</dbReference>
<dbReference type="RefSeq" id="WP_058244857.1">
    <property type="nucleotide sequence ID" value="NZ_CYSB01000038.1"/>
</dbReference>
<evidence type="ECO:0000259" key="2">
    <source>
        <dbReference type="Pfam" id="PF00188"/>
    </source>
</evidence>
<dbReference type="PANTHER" id="PTHR31157:SF1">
    <property type="entry name" value="SCP DOMAIN-CONTAINING PROTEIN"/>
    <property type="match status" value="1"/>
</dbReference>
<organism evidence="4 6">
    <name type="scientific">Thalassovita autumnalis</name>
    <dbReference type="NCBI Taxonomy" id="2072972"/>
    <lineage>
        <taxon>Bacteria</taxon>
        <taxon>Pseudomonadati</taxon>
        <taxon>Pseudomonadota</taxon>
        <taxon>Alphaproteobacteria</taxon>
        <taxon>Rhodobacterales</taxon>
        <taxon>Roseobacteraceae</taxon>
        <taxon>Thalassovita</taxon>
    </lineage>
</organism>
<dbReference type="SUPFAM" id="SSF55797">
    <property type="entry name" value="PR-1-like"/>
    <property type="match status" value="1"/>
</dbReference>
<feature type="signal peptide" evidence="1">
    <location>
        <begin position="1"/>
        <end position="29"/>
    </location>
</feature>
<dbReference type="OrthoDB" id="9811255at2"/>
<feature type="chain" id="PRO_5009792567" evidence="1">
    <location>
        <begin position="30"/>
        <end position="160"/>
    </location>
</feature>
<gene>
    <name evidence="3" type="ORF">TL5118_03030</name>
    <name evidence="4" type="ORF">TL5120_03538</name>
</gene>
<evidence type="ECO:0000313" key="5">
    <source>
        <dbReference type="Proteomes" id="UP000051086"/>
    </source>
</evidence>
<keyword evidence="1" id="KW-0732">Signal</keyword>
<reference evidence="4 6" key="1">
    <citation type="submission" date="2015-09" db="EMBL/GenBank/DDBJ databases">
        <authorList>
            <consortium name="Swine Surveillance"/>
        </authorList>
    </citation>
    <scope>NUCLEOTIDE SEQUENCE [LARGE SCALE GENOMIC DNA]</scope>
    <source>
        <strain evidence="4 6">5120</strain>
    </source>
</reference>
<accession>A0A0P1FX67</accession>
<feature type="domain" description="SCP" evidence="2">
    <location>
        <begin position="47"/>
        <end position="145"/>
    </location>
</feature>
<dbReference type="Proteomes" id="UP000051086">
    <property type="component" value="Unassembled WGS sequence"/>
</dbReference>
<name>A0A0P1FX67_9RHOB</name>
<protein>
    <submittedName>
        <fullName evidence="4">Cysteine-rich secretory protein family protein</fullName>
    </submittedName>
</protein>
<evidence type="ECO:0000313" key="4">
    <source>
        <dbReference type="EMBL" id="CUH73726.1"/>
    </source>
</evidence>
<dbReference type="EMBL" id="CYSC01000041">
    <property type="protein sequence ID" value="CUH73726.1"/>
    <property type="molecule type" value="Genomic_DNA"/>
</dbReference>
<proteinExistence type="predicted"/>
<sequence>MKILRKSALVSAAAALLLSACVSSEPAQYQSTSNSRQASNGDLHQSLNAERAARGLGSVRADATLARAAAAHARDMAQKNYFSHYEPDGGTPVTRVNEAGGCRASVSENIAMKWNDDMKVFWAWMGSPGHYKNMMGKKYTRYGMGEYGGYYVMVLAGPCV</sequence>
<dbReference type="InterPro" id="IPR014044">
    <property type="entry name" value="CAP_dom"/>
</dbReference>
<evidence type="ECO:0000256" key="1">
    <source>
        <dbReference type="SAM" id="SignalP"/>
    </source>
</evidence>
<dbReference type="Gene3D" id="3.40.33.10">
    <property type="entry name" value="CAP"/>
    <property type="match status" value="1"/>
</dbReference>
<evidence type="ECO:0000313" key="6">
    <source>
        <dbReference type="Proteomes" id="UP000051887"/>
    </source>
</evidence>
<dbReference type="PANTHER" id="PTHR31157">
    <property type="entry name" value="SCP DOMAIN-CONTAINING PROTEIN"/>
    <property type="match status" value="1"/>
</dbReference>
<reference evidence="3 5" key="2">
    <citation type="submission" date="2015-09" db="EMBL/GenBank/DDBJ databases">
        <authorList>
            <person name="Rodrigo-Torres L."/>
            <person name="Arahal D.R."/>
        </authorList>
    </citation>
    <scope>NUCLEOTIDE SEQUENCE [LARGE SCALE GENOMIC DNA]</scope>
    <source>
        <strain evidence="3 5">CECT 5118</strain>
    </source>
</reference>
<dbReference type="AlphaFoldDB" id="A0A0P1FX67"/>
<dbReference type="PROSITE" id="PS51257">
    <property type="entry name" value="PROKAR_LIPOPROTEIN"/>
    <property type="match status" value="1"/>
</dbReference>
<dbReference type="Proteomes" id="UP000051887">
    <property type="component" value="Unassembled WGS sequence"/>
</dbReference>